<dbReference type="SUPFAM" id="SSF46689">
    <property type="entry name" value="Homeodomain-like"/>
    <property type="match status" value="2"/>
</dbReference>
<dbReference type="PANTHER" id="PTHR47504:SF5">
    <property type="entry name" value="RIGHT ORIGIN-BINDING PROTEIN"/>
    <property type="match status" value="1"/>
</dbReference>
<dbReference type="OrthoDB" id="5337216at2"/>
<evidence type="ECO:0000256" key="1">
    <source>
        <dbReference type="ARBA" id="ARBA00023015"/>
    </source>
</evidence>
<keyword evidence="3" id="KW-0804">Transcription</keyword>
<evidence type="ECO:0000259" key="4">
    <source>
        <dbReference type="PROSITE" id="PS01124"/>
    </source>
</evidence>
<evidence type="ECO:0000256" key="2">
    <source>
        <dbReference type="ARBA" id="ARBA00023125"/>
    </source>
</evidence>
<dbReference type="AlphaFoldDB" id="A0A2N5M8B3"/>
<dbReference type="PANTHER" id="PTHR47504">
    <property type="entry name" value="RIGHT ORIGIN-BINDING PROTEIN"/>
    <property type="match status" value="1"/>
</dbReference>
<dbReference type="Pfam" id="PF12833">
    <property type="entry name" value="HTH_18"/>
    <property type="match status" value="1"/>
</dbReference>
<dbReference type="InterPro" id="IPR020449">
    <property type="entry name" value="Tscrpt_reg_AraC-type_HTH"/>
</dbReference>
<dbReference type="Proteomes" id="UP000234748">
    <property type="component" value="Unassembled WGS sequence"/>
</dbReference>
<sequence>MEYFKVIQKVVDYIDEHIQTEITVSDLAKFMGYSPFHFLRIFKEAVGVPPMEYVTRRKMQFALRDMGKQTSMNDVAFNYGYDSYAGFAKAFKKVFGMSPSKYRIHCPNAEPPVINLEELKSYKTGGLISQPKIIKLDSFSMVGRTYEVPISNVRTTRDAPAYWHLNGLTDGEIERTLYQTFAPKKHGEFCLNMAHEQDWSSFTYFFGILDEKPDQPLSPAFQRITAPASSYAVFSTPAVQPDEFVDSVKGTWRYILHYWFPQSDYVIDEAGYDFEFYDERCHPWEHDLVMMEIYIPIELRNERQPG</sequence>
<dbReference type="InterPro" id="IPR009057">
    <property type="entry name" value="Homeodomain-like_sf"/>
</dbReference>
<protein>
    <submittedName>
        <fullName evidence="5">AraC family transcriptional regulator</fullName>
    </submittedName>
</protein>
<dbReference type="Pfam" id="PF06445">
    <property type="entry name" value="GyrI-like"/>
    <property type="match status" value="1"/>
</dbReference>
<dbReference type="InterPro" id="IPR050959">
    <property type="entry name" value="MarA-like"/>
</dbReference>
<keyword evidence="6" id="KW-1185">Reference proteome</keyword>
<dbReference type="PROSITE" id="PS01124">
    <property type="entry name" value="HTH_ARAC_FAMILY_2"/>
    <property type="match status" value="1"/>
</dbReference>
<dbReference type="Gene3D" id="1.10.10.60">
    <property type="entry name" value="Homeodomain-like"/>
    <property type="match status" value="2"/>
</dbReference>
<dbReference type="InterPro" id="IPR029442">
    <property type="entry name" value="GyrI-like"/>
</dbReference>
<dbReference type="InterPro" id="IPR011256">
    <property type="entry name" value="Reg_factor_effector_dom_sf"/>
</dbReference>
<evidence type="ECO:0000313" key="6">
    <source>
        <dbReference type="Proteomes" id="UP000234748"/>
    </source>
</evidence>
<dbReference type="InterPro" id="IPR010499">
    <property type="entry name" value="AraC_E-bd"/>
</dbReference>
<name>A0A2N5M8B3_9BACI</name>
<dbReference type="Gene3D" id="3.20.80.10">
    <property type="entry name" value="Regulatory factor, effector binding domain"/>
    <property type="match status" value="1"/>
</dbReference>
<dbReference type="InterPro" id="IPR018062">
    <property type="entry name" value="HTH_AraC-typ_CS"/>
</dbReference>
<dbReference type="SUPFAM" id="SSF55136">
    <property type="entry name" value="Probable bacterial effector-binding domain"/>
    <property type="match status" value="1"/>
</dbReference>
<reference evidence="5 6" key="1">
    <citation type="submission" date="2017-11" db="EMBL/GenBank/DDBJ databases">
        <title>Comparitive Functional Genomics of Dry Heat Resistant strains isolated from the Viking Spacecraft.</title>
        <authorList>
            <person name="Seuylemezian A."/>
            <person name="Cooper K."/>
            <person name="Vaishampayan P."/>
        </authorList>
    </citation>
    <scope>NUCLEOTIDE SEQUENCE [LARGE SCALE GENOMIC DNA]</scope>
    <source>
        <strain evidence="5 6">V1-29</strain>
    </source>
</reference>
<dbReference type="EMBL" id="PGUY01000019">
    <property type="protein sequence ID" value="PLT30621.1"/>
    <property type="molecule type" value="Genomic_DNA"/>
</dbReference>
<dbReference type="InterPro" id="IPR018060">
    <property type="entry name" value="HTH_AraC"/>
</dbReference>
<comment type="caution">
    <text evidence="5">The sequence shown here is derived from an EMBL/GenBank/DDBJ whole genome shotgun (WGS) entry which is preliminary data.</text>
</comment>
<evidence type="ECO:0000256" key="3">
    <source>
        <dbReference type="ARBA" id="ARBA00023163"/>
    </source>
</evidence>
<gene>
    <name evidence="5" type="ORF">CUU66_06605</name>
</gene>
<keyword evidence="2" id="KW-0238">DNA-binding</keyword>
<dbReference type="PROSITE" id="PS00041">
    <property type="entry name" value="HTH_ARAC_FAMILY_1"/>
    <property type="match status" value="1"/>
</dbReference>
<dbReference type="SMART" id="SM00871">
    <property type="entry name" value="AraC_E_bind"/>
    <property type="match status" value="1"/>
</dbReference>
<dbReference type="GO" id="GO:0043565">
    <property type="term" value="F:sequence-specific DNA binding"/>
    <property type="evidence" value="ECO:0007669"/>
    <property type="project" value="InterPro"/>
</dbReference>
<keyword evidence="1" id="KW-0805">Transcription regulation</keyword>
<dbReference type="SMART" id="SM00342">
    <property type="entry name" value="HTH_ARAC"/>
    <property type="match status" value="1"/>
</dbReference>
<feature type="domain" description="HTH araC/xylS-type" evidence="4">
    <location>
        <begin position="8"/>
        <end position="105"/>
    </location>
</feature>
<proteinExistence type="predicted"/>
<evidence type="ECO:0000313" key="5">
    <source>
        <dbReference type="EMBL" id="PLT30621.1"/>
    </source>
</evidence>
<dbReference type="PRINTS" id="PR00032">
    <property type="entry name" value="HTHARAC"/>
</dbReference>
<dbReference type="RefSeq" id="WP_101640889.1">
    <property type="nucleotide sequence ID" value="NZ_PGUY01000019.1"/>
</dbReference>
<organism evidence="5 6">
    <name type="scientific">Peribacillus deserti</name>
    <dbReference type="NCBI Taxonomy" id="673318"/>
    <lineage>
        <taxon>Bacteria</taxon>
        <taxon>Bacillati</taxon>
        <taxon>Bacillota</taxon>
        <taxon>Bacilli</taxon>
        <taxon>Bacillales</taxon>
        <taxon>Bacillaceae</taxon>
        <taxon>Peribacillus</taxon>
    </lineage>
</organism>
<accession>A0A2N5M8B3</accession>
<dbReference type="GO" id="GO:0003700">
    <property type="term" value="F:DNA-binding transcription factor activity"/>
    <property type="evidence" value="ECO:0007669"/>
    <property type="project" value="InterPro"/>
</dbReference>